<proteinExistence type="predicted"/>
<feature type="compositionally biased region" description="Acidic residues" evidence="1">
    <location>
        <begin position="561"/>
        <end position="580"/>
    </location>
</feature>
<feature type="region of interest" description="Disordered" evidence="1">
    <location>
        <begin position="558"/>
        <end position="580"/>
    </location>
</feature>
<accession>A0A9D3NU57</accession>
<dbReference type="AlphaFoldDB" id="A0A9D3NU57"/>
<protein>
    <submittedName>
        <fullName evidence="2">Uncharacterized protein</fullName>
    </submittedName>
</protein>
<name>A0A9D3NU57_9TELE</name>
<keyword evidence="3" id="KW-1185">Reference proteome</keyword>
<reference evidence="2 3" key="1">
    <citation type="submission" date="2021-06" db="EMBL/GenBank/DDBJ databases">
        <title>Chromosome-level genome assembly of the red-tail catfish (Hemibagrus wyckioides).</title>
        <authorList>
            <person name="Shao F."/>
        </authorList>
    </citation>
    <scope>NUCLEOTIDE SEQUENCE [LARGE SCALE GENOMIC DNA]</scope>
    <source>
        <strain evidence="2">EC202008001</strain>
        <tissue evidence="2">Blood</tissue>
    </source>
</reference>
<evidence type="ECO:0000313" key="2">
    <source>
        <dbReference type="EMBL" id="KAG7328621.1"/>
    </source>
</evidence>
<dbReference type="EMBL" id="JAHKSW010000009">
    <property type="protein sequence ID" value="KAG7328621.1"/>
    <property type="molecule type" value="Genomic_DNA"/>
</dbReference>
<gene>
    <name evidence="2" type="ORF">KOW79_008565</name>
</gene>
<evidence type="ECO:0000256" key="1">
    <source>
        <dbReference type="SAM" id="MobiDB-lite"/>
    </source>
</evidence>
<sequence>MANANPEQPKEVNFQTRWNLRRAKECFIRGQHVSLQRLKERRSRNKMAEYLLNEIPPYPTPAEFWVSEVTHVTEESGFEGILESEQFSPIAGEFSWWGLKINEDEIKAAEKRYMETNFPNEAQDLNEQRPFLEKFTTSPPFQLEVSRYGNYRFSFPLTDLMQWYKEQNCGGEDPVLRVYETVTYRQEIMYTVLIHSPEDNQRFGEYPLLEASEWVQYQDGKIIWKAQAICETHRYQFISGEVQRLNPYLYYVWDHVSLVFHLPKPKAMKISIERLIEALEVCKLDEIDLSRYEGPKNKEERFQEADMKQPKEGNFIEGEHLNILGLREQKKAHDPMWSAISWWDLKINKDEIKAAEKCYMERNFPKMAQELNETFLEMFTTSPLFKLEESRYGNYRFTFPFTDLMQWYKEQNCGGEDPVLRVYRTITFKQEIVYTVLIHSPENNERFGEYPLLEASEWVQYQDGKIIWKAQAICETHRYQFISGEVQWLYPHEFYVWDQVSLVFHLPKSKALKIPRERLIEALEACEIADIDLSEYQGSKSTQERYMEAKEEVRKLKIELKEEEEEEKDEDLEDEDEAKP</sequence>
<dbReference type="OrthoDB" id="9942170at2759"/>
<comment type="caution">
    <text evidence="2">The sequence shown here is derived from an EMBL/GenBank/DDBJ whole genome shotgun (WGS) entry which is preliminary data.</text>
</comment>
<evidence type="ECO:0000313" key="3">
    <source>
        <dbReference type="Proteomes" id="UP000824219"/>
    </source>
</evidence>
<dbReference type="Proteomes" id="UP000824219">
    <property type="component" value="Linkage Group LG09"/>
</dbReference>
<organism evidence="2 3">
    <name type="scientific">Hemibagrus wyckioides</name>
    <dbReference type="NCBI Taxonomy" id="337641"/>
    <lineage>
        <taxon>Eukaryota</taxon>
        <taxon>Metazoa</taxon>
        <taxon>Chordata</taxon>
        <taxon>Craniata</taxon>
        <taxon>Vertebrata</taxon>
        <taxon>Euteleostomi</taxon>
        <taxon>Actinopterygii</taxon>
        <taxon>Neopterygii</taxon>
        <taxon>Teleostei</taxon>
        <taxon>Ostariophysi</taxon>
        <taxon>Siluriformes</taxon>
        <taxon>Bagridae</taxon>
        <taxon>Hemibagrus</taxon>
    </lineage>
</organism>